<evidence type="ECO:0000259" key="2">
    <source>
        <dbReference type="Pfam" id="PF16024"/>
    </source>
</evidence>
<feature type="signal peptide" evidence="1">
    <location>
        <begin position="1"/>
        <end position="19"/>
    </location>
</feature>
<dbReference type="Pfam" id="PF20943">
    <property type="entry name" value="DUF4785_3rd"/>
    <property type="match status" value="1"/>
</dbReference>
<dbReference type="Pfam" id="PF20942">
    <property type="entry name" value="DUF4785_2nd"/>
    <property type="match status" value="1"/>
</dbReference>
<evidence type="ECO:0000256" key="1">
    <source>
        <dbReference type="SAM" id="SignalP"/>
    </source>
</evidence>
<sequence>MKLNHFLWLSFLCFSQAQAFKLPDQEISSYECGKTCDELSHEPMHLEWNINDQNFKHPLRNLQKSYGYKKKATLEELRKGVVVNTLAPRAIIRISPISGSHVPILRLETKSHSLSFQEASSLYSRDEAFADADYDQNHHTVLQLKEELGAGQFKLVTDEQSISTDETFVISVFDKYSNAYLTVETNKDEYKLNDKIIATITLNDTLDYPVKDVFASIVAPNGDSIPLNLTKTKSNQYKGSAQLHSKKNDFGANWYVEAAISAWFGDQLITRQGHAAFSYSIPSAKLIEIEKVSTQPLNFKAMVNVANNSRYALQSVLYYKDSQGKFHPLSTSQTANWFTSGKHALEFTFDKNIYKQYDQQSLYLGYFHLVDYGQLKTVYHYDEPVKLSELG</sequence>
<feature type="chain" id="PRO_5043600773" evidence="1">
    <location>
        <begin position="20"/>
        <end position="391"/>
    </location>
</feature>
<dbReference type="Gene3D" id="2.60.120.1370">
    <property type="match status" value="1"/>
</dbReference>
<protein>
    <submittedName>
        <fullName evidence="5">DUF4785 family protein</fullName>
    </submittedName>
</protein>
<feature type="domain" description="DUF4785" evidence="3">
    <location>
        <begin position="177"/>
        <end position="280"/>
    </location>
</feature>
<feature type="domain" description="DUF4785" evidence="4">
    <location>
        <begin position="283"/>
        <end position="388"/>
    </location>
</feature>
<evidence type="ECO:0000259" key="4">
    <source>
        <dbReference type="Pfam" id="PF20943"/>
    </source>
</evidence>
<gene>
    <name evidence="5" type="ORF">E3983_09060</name>
</gene>
<organism evidence="5 6">
    <name type="scientific">Legionella israelensis</name>
    <dbReference type="NCBI Taxonomy" id="454"/>
    <lineage>
        <taxon>Bacteria</taxon>
        <taxon>Pseudomonadati</taxon>
        <taxon>Pseudomonadota</taxon>
        <taxon>Gammaproteobacteria</taxon>
        <taxon>Legionellales</taxon>
        <taxon>Legionellaceae</taxon>
        <taxon>Legionella</taxon>
    </lineage>
</organism>
<evidence type="ECO:0000313" key="5">
    <source>
        <dbReference type="EMBL" id="QBR84497.1"/>
    </source>
</evidence>
<feature type="domain" description="DUF4785" evidence="2">
    <location>
        <begin position="35"/>
        <end position="174"/>
    </location>
</feature>
<dbReference type="Pfam" id="PF16024">
    <property type="entry name" value="DUF4785_1st"/>
    <property type="match status" value="1"/>
</dbReference>
<evidence type="ECO:0000313" key="6">
    <source>
        <dbReference type="Proteomes" id="UP000295517"/>
    </source>
</evidence>
<dbReference type="AlphaFoldDB" id="A0AAX1EHF7"/>
<dbReference type="Proteomes" id="UP000295517">
    <property type="component" value="Chromosome"/>
</dbReference>
<dbReference type="Gene3D" id="2.60.40.1930">
    <property type="match status" value="1"/>
</dbReference>
<dbReference type="InterPro" id="IPR031979">
    <property type="entry name" value="DUF4785_N"/>
</dbReference>
<name>A0AAX1EHF7_9GAMM</name>
<dbReference type="RefSeq" id="WP_135060719.1">
    <property type="nucleotide sequence ID" value="NZ_CP038254.1"/>
</dbReference>
<dbReference type="InterPro" id="IPR048296">
    <property type="entry name" value="DUF4785_central"/>
</dbReference>
<evidence type="ECO:0000259" key="3">
    <source>
        <dbReference type="Pfam" id="PF20942"/>
    </source>
</evidence>
<accession>A0AAX1EHF7</accession>
<dbReference type="InterPro" id="IPR048295">
    <property type="entry name" value="DUF4785_C"/>
</dbReference>
<proteinExistence type="predicted"/>
<dbReference type="EMBL" id="CP038254">
    <property type="protein sequence ID" value="QBR84497.1"/>
    <property type="molecule type" value="Genomic_DNA"/>
</dbReference>
<reference evidence="5 6" key="1">
    <citation type="submission" date="2019-03" db="EMBL/GenBank/DDBJ databases">
        <title>Diverse conjugative elements silence natural transformation in Legionella species.</title>
        <authorList>
            <person name="Durieux I."/>
            <person name="Ginevra C."/>
            <person name="Attaiech L."/>
            <person name="Picq K."/>
            <person name="Juan P.A."/>
            <person name="Jarraud S."/>
            <person name="Charpentier X."/>
        </authorList>
    </citation>
    <scope>NUCLEOTIDE SEQUENCE [LARGE SCALE GENOMIC DNA]</scope>
    <source>
        <strain evidence="5 6">HL-0427-4011</strain>
    </source>
</reference>
<keyword evidence="1" id="KW-0732">Signal</keyword>